<comment type="similarity">
    <text evidence="1">Belongs to the aldehyde dehydrogenase family.</text>
</comment>
<dbReference type="Gene3D" id="3.40.605.10">
    <property type="entry name" value="Aldehyde Dehydrogenase, Chain A, domain 1"/>
    <property type="match status" value="1"/>
</dbReference>
<protein>
    <submittedName>
        <fullName evidence="4">Phenylacetic acid degradation bifunctional protein PaaZ</fullName>
    </submittedName>
</protein>
<dbReference type="Proteomes" id="UP001479933">
    <property type="component" value="Chromosome"/>
</dbReference>
<dbReference type="InterPro" id="IPR011966">
    <property type="entry name" value="PaaN-DH"/>
</dbReference>
<dbReference type="InterPro" id="IPR015590">
    <property type="entry name" value="Aldehyde_DH_dom"/>
</dbReference>
<dbReference type="PANTHER" id="PTHR43111">
    <property type="entry name" value="ALDEHYDE DEHYDROGENASE B-RELATED"/>
    <property type="match status" value="1"/>
</dbReference>
<keyword evidence="2" id="KW-0560">Oxidoreductase</keyword>
<dbReference type="Pfam" id="PF00171">
    <property type="entry name" value="Aldedh"/>
    <property type="match status" value="1"/>
</dbReference>
<dbReference type="Gene3D" id="3.40.309.10">
    <property type="entry name" value="Aldehyde Dehydrogenase, Chain A, domain 2"/>
    <property type="match status" value="1"/>
</dbReference>
<feature type="domain" description="Aldehyde dehydrogenase" evidence="3">
    <location>
        <begin position="13"/>
        <end position="505"/>
    </location>
</feature>
<evidence type="ECO:0000313" key="5">
    <source>
        <dbReference type="Proteomes" id="UP001479933"/>
    </source>
</evidence>
<dbReference type="InterPro" id="IPR016162">
    <property type="entry name" value="Ald_DH_N"/>
</dbReference>
<dbReference type="PANTHER" id="PTHR43111:SF1">
    <property type="entry name" value="ALDEHYDE DEHYDROGENASE B-RELATED"/>
    <property type="match status" value="1"/>
</dbReference>
<sequence length="522" mass="54007">MTDILSSYLGGQWVAPTDEGTVLVDAATGEPITRISAQPLDYAPVLDYARTVGGPALRELTFTGRAAILKQLGKYLSERIPAFTEVSLRTGATRRDAMVDVDGGINALFVYGSKGGRQLPDSNVLPDGDFEALGKGGTFGVAHILTPRTGAAVQINAFNFPVWGMLEKFAPAFLAGVPSVVKPASATAYLTETVVRAMVESGLLPDGALQLVCARPDGLVEQLTAQDSLAVTGSYQTAATLRTHPAVVASGARFTAEADSLNSSVLGPDVSVDDPEFEVYVKGLVTEMTQKAGQKCTAIRRAFVPAAMVDAVADAAVARLQKVTVGPPADETSRMGALANQRQRADVREAVARLQKAADTVFGDPESVPANFAAGADFAAGAFLSPILLRATDPNREELHEIEAFGPVATLIPYQSAEQLAALIARGNGSLAASLVTHDDAFAAQVVLAAAPWHGRILVVNRDSAGESTGHGAAVAQAVHGGPGRAGGGEELGGLRAVEHYLQRTAVQGGPDVIAAVVGGAQ</sequence>
<name>A0ABZ2TY09_9ACTN</name>
<organism evidence="4 5">
    <name type="scientific">Gordonia hydrophobica</name>
    <dbReference type="NCBI Taxonomy" id="40516"/>
    <lineage>
        <taxon>Bacteria</taxon>
        <taxon>Bacillati</taxon>
        <taxon>Actinomycetota</taxon>
        <taxon>Actinomycetes</taxon>
        <taxon>Mycobacteriales</taxon>
        <taxon>Gordoniaceae</taxon>
        <taxon>Gordonia</taxon>
    </lineage>
</organism>
<dbReference type="InterPro" id="IPR016161">
    <property type="entry name" value="Ald_DH/histidinol_DH"/>
</dbReference>
<evidence type="ECO:0000313" key="4">
    <source>
        <dbReference type="EMBL" id="WYY06348.1"/>
    </source>
</evidence>
<proteinExistence type="inferred from homology"/>
<evidence type="ECO:0000256" key="1">
    <source>
        <dbReference type="ARBA" id="ARBA00009986"/>
    </source>
</evidence>
<evidence type="ECO:0000256" key="2">
    <source>
        <dbReference type="ARBA" id="ARBA00023002"/>
    </source>
</evidence>
<accession>A0ABZ2TY09</accession>
<keyword evidence="5" id="KW-1185">Reference proteome</keyword>
<dbReference type="NCBIfam" id="NF008868">
    <property type="entry name" value="PRK11903.1"/>
    <property type="match status" value="1"/>
</dbReference>
<dbReference type="NCBIfam" id="TIGR02278">
    <property type="entry name" value="PaaN-DH"/>
    <property type="match status" value="1"/>
</dbReference>
<dbReference type="EMBL" id="CP136137">
    <property type="protein sequence ID" value="WYY06348.1"/>
    <property type="molecule type" value="Genomic_DNA"/>
</dbReference>
<dbReference type="SUPFAM" id="SSF53720">
    <property type="entry name" value="ALDH-like"/>
    <property type="match status" value="1"/>
</dbReference>
<dbReference type="InterPro" id="IPR016163">
    <property type="entry name" value="Ald_DH_C"/>
</dbReference>
<evidence type="ECO:0000259" key="3">
    <source>
        <dbReference type="Pfam" id="PF00171"/>
    </source>
</evidence>
<dbReference type="RefSeq" id="WP_066162406.1">
    <property type="nucleotide sequence ID" value="NZ_CP136137.1"/>
</dbReference>
<reference evidence="4 5" key="1">
    <citation type="journal article" date="2023" name="Virus Evol.">
        <title>Computational host range prediction-The good, the bad, and the ugly.</title>
        <authorList>
            <person name="Howell A.A."/>
            <person name="Versoza C.J."/>
            <person name="Pfeifer S.P."/>
        </authorList>
    </citation>
    <scope>NUCLEOTIDE SEQUENCE [LARGE SCALE GENOMIC DNA]</scope>
    <source>
        <strain evidence="4 5">1610/1b</strain>
    </source>
</reference>
<gene>
    <name evidence="4" type="primary">paaZ</name>
    <name evidence="4" type="ORF">RVF87_14890</name>
</gene>